<gene>
    <name evidence="6" type="ORF">SYNTR_1986</name>
</gene>
<dbReference type="KEGG" id="salq:SYNTR_1986"/>
<dbReference type="AlphaFoldDB" id="A0A6I6DL27"/>
<dbReference type="GO" id="GO:0008156">
    <property type="term" value="P:negative regulation of DNA replication"/>
    <property type="evidence" value="ECO:0007669"/>
    <property type="project" value="UniProtKB-KW"/>
</dbReference>
<keyword evidence="5" id="KW-0236">DNA replication inhibitor</keyword>
<evidence type="ECO:0000256" key="1">
    <source>
        <dbReference type="ARBA" id="ARBA00022490"/>
    </source>
</evidence>
<name>A0A6I6DL27_9FIRM</name>
<keyword evidence="7" id="KW-1185">Reference proteome</keyword>
<dbReference type="InterPro" id="IPR010377">
    <property type="entry name" value="YabA"/>
</dbReference>
<accession>A0A6I6DL27</accession>
<evidence type="ECO:0000313" key="7">
    <source>
        <dbReference type="Proteomes" id="UP000426444"/>
    </source>
</evidence>
<keyword evidence="4" id="KW-0862">Zinc</keyword>
<organism evidence="6 7">
    <name type="scientific">Candidatus Syntrophocurvum alkaliphilum</name>
    <dbReference type="NCBI Taxonomy" id="2293317"/>
    <lineage>
        <taxon>Bacteria</taxon>
        <taxon>Bacillati</taxon>
        <taxon>Bacillota</taxon>
        <taxon>Clostridia</taxon>
        <taxon>Eubacteriales</taxon>
        <taxon>Syntrophomonadaceae</taxon>
        <taxon>Candidatus Syntrophocurvum</taxon>
    </lineage>
</organism>
<evidence type="ECO:0000256" key="5">
    <source>
        <dbReference type="ARBA" id="ARBA00022880"/>
    </source>
</evidence>
<dbReference type="GO" id="GO:0006260">
    <property type="term" value="P:DNA replication"/>
    <property type="evidence" value="ECO:0007669"/>
    <property type="project" value="UniProtKB-KW"/>
</dbReference>
<evidence type="ECO:0000313" key="6">
    <source>
        <dbReference type="EMBL" id="QGU00580.1"/>
    </source>
</evidence>
<sequence length="68" mass="7842">MAVLEKEIIDSDKEKAPKIPPLEKAQIIGERYENLSLIYQEGYHICPMAYGEPRYGECLFCSGYLEKE</sequence>
<evidence type="ECO:0000256" key="4">
    <source>
        <dbReference type="ARBA" id="ARBA00022833"/>
    </source>
</evidence>
<keyword evidence="2" id="KW-0235">DNA replication</keyword>
<reference evidence="7" key="1">
    <citation type="journal article" date="2019" name="Microbiology">
        <title>Complete Genome Sequence of an Uncultured Bacterium of the Candidate Phylum Bipolaricaulota.</title>
        <authorList>
            <person name="Kadnikov V.V."/>
            <person name="Mardanov A.V."/>
            <person name="Beletsky A.V."/>
            <person name="Frank Y.A."/>
            <person name="Karnachuk O.V."/>
            <person name="Ravin N.V."/>
        </authorList>
    </citation>
    <scope>NUCLEOTIDE SEQUENCE [LARGE SCALE GENOMIC DNA]</scope>
</reference>
<keyword evidence="3" id="KW-0479">Metal-binding</keyword>
<evidence type="ECO:0000256" key="3">
    <source>
        <dbReference type="ARBA" id="ARBA00022723"/>
    </source>
</evidence>
<dbReference type="EMBL" id="CP046457">
    <property type="protein sequence ID" value="QGU00580.1"/>
    <property type="molecule type" value="Genomic_DNA"/>
</dbReference>
<keyword evidence="1" id="KW-0963">Cytoplasm</keyword>
<proteinExistence type="predicted"/>
<protein>
    <submittedName>
        <fullName evidence="6">Uncharacterized protein</fullName>
    </submittedName>
</protein>
<dbReference type="Pfam" id="PF06156">
    <property type="entry name" value="YabA"/>
    <property type="match status" value="1"/>
</dbReference>
<dbReference type="GO" id="GO:0046872">
    <property type="term" value="F:metal ion binding"/>
    <property type="evidence" value="ECO:0007669"/>
    <property type="project" value="UniProtKB-KW"/>
</dbReference>
<evidence type="ECO:0000256" key="2">
    <source>
        <dbReference type="ARBA" id="ARBA00022705"/>
    </source>
</evidence>
<dbReference type="Proteomes" id="UP000426444">
    <property type="component" value="Chromosome"/>
</dbReference>